<sequence>MVTVKWPRGLSMVILALVMVAMTGFLLISFSQESDMVVVLPTVGSLLGRKGNQDSTHAAAYVMPELDSPKVKGTIVMFGRNEQIKDVITTVKDMESNFNKRFRYPWTIVSDQTLSKDFRRGVRAAIKQDTQVNYVTVPKSQWKAPESVDSDLRDASFKFYHGEAFDANYNRFMAGFLTKVKQLANYDWYWKVSPGSVVCPKEYDVFQFMALNNRTLGFMDGASCQGGKKSPEDEALREVATEYSLTNKLNDYGSPLPWDCEYGDNEIGRLDFWNSKQYQDFFSSVDRQNGFFYQKWTDRAVRSYGINLLLDDGDLFWFEPCTAT</sequence>
<keyword evidence="5" id="KW-0735">Signal-anchor</keyword>
<keyword evidence="6" id="KW-0812">Transmembrane</keyword>
<dbReference type="PANTHER" id="PTHR31121">
    <property type="entry name" value="ALPHA-1,2 MANNOSYLTRANSFERASE KTR1"/>
    <property type="match status" value="1"/>
</dbReference>
<dbReference type="PhylomeDB" id="A0A060TE44"/>
<evidence type="ECO:0000256" key="4">
    <source>
        <dbReference type="ARBA" id="ARBA00022679"/>
    </source>
</evidence>
<comment type="similarity">
    <text evidence="2">Belongs to the glycosyltransferase 15 family.</text>
</comment>
<dbReference type="GO" id="GO:0006493">
    <property type="term" value="P:protein O-linked glycosylation"/>
    <property type="evidence" value="ECO:0007669"/>
    <property type="project" value="TreeGrafter"/>
</dbReference>
<keyword evidence="3" id="KW-0328">Glycosyltransferase</keyword>
<evidence type="ECO:0000256" key="5">
    <source>
        <dbReference type="ARBA" id="ARBA00022968"/>
    </source>
</evidence>
<dbReference type="GO" id="GO:0016020">
    <property type="term" value="C:membrane"/>
    <property type="evidence" value="ECO:0007669"/>
    <property type="project" value="UniProtKB-SubCell"/>
</dbReference>
<dbReference type="GO" id="GO:0005794">
    <property type="term" value="C:Golgi apparatus"/>
    <property type="evidence" value="ECO:0007669"/>
    <property type="project" value="TreeGrafter"/>
</dbReference>
<evidence type="ECO:0000313" key="7">
    <source>
        <dbReference type="EMBL" id="CDP37147.1"/>
    </source>
</evidence>
<dbReference type="PANTHER" id="PTHR31121:SF6">
    <property type="entry name" value="ALPHA-1,2 MANNOSYLTRANSFERASE KTR1"/>
    <property type="match status" value="1"/>
</dbReference>
<comment type="subcellular location">
    <subcellularLocation>
        <location evidence="1">Membrane</location>
        <topology evidence="1">Single-pass type II membrane protein</topology>
    </subcellularLocation>
</comment>
<dbReference type="Gene3D" id="3.90.550.10">
    <property type="entry name" value="Spore Coat Polysaccharide Biosynthesis Protein SpsA, Chain A"/>
    <property type="match status" value="1"/>
</dbReference>
<dbReference type="GO" id="GO:0006487">
    <property type="term" value="P:protein N-linked glycosylation"/>
    <property type="evidence" value="ECO:0007669"/>
    <property type="project" value="TreeGrafter"/>
</dbReference>
<evidence type="ECO:0000256" key="1">
    <source>
        <dbReference type="ARBA" id="ARBA00004606"/>
    </source>
</evidence>
<evidence type="ECO:0000256" key="2">
    <source>
        <dbReference type="ARBA" id="ARBA00007677"/>
    </source>
</evidence>
<feature type="transmembrane region" description="Helical" evidence="6">
    <location>
        <begin position="12"/>
        <end position="30"/>
    </location>
</feature>
<dbReference type="AlphaFoldDB" id="A0A060TE44"/>
<keyword evidence="6" id="KW-0472">Membrane</keyword>
<protein>
    <submittedName>
        <fullName evidence="7">ARAD1D04862p</fullName>
    </submittedName>
</protein>
<dbReference type="GO" id="GO:0000032">
    <property type="term" value="P:cell wall mannoprotein biosynthetic process"/>
    <property type="evidence" value="ECO:0007669"/>
    <property type="project" value="TreeGrafter"/>
</dbReference>
<name>A0A060TE44_BLAAD</name>
<evidence type="ECO:0000256" key="6">
    <source>
        <dbReference type="SAM" id="Phobius"/>
    </source>
</evidence>
<reference evidence="7" key="2">
    <citation type="submission" date="2014-06" db="EMBL/GenBank/DDBJ databases">
        <title>The complete genome of Blastobotrys (Arxula) adeninivorans LS3 - a yeast of biotechnological interest.</title>
        <authorList>
            <person name="Kunze G."/>
            <person name="Gaillardin C."/>
            <person name="Czernicka M."/>
            <person name="Durrens P."/>
            <person name="Martin T."/>
            <person name="Boer E."/>
            <person name="Gabaldon T."/>
            <person name="Cruz J."/>
            <person name="Talla E."/>
            <person name="Marck C."/>
            <person name="Goffeau A."/>
            <person name="Barbe V."/>
            <person name="Baret P."/>
            <person name="Baronian K."/>
            <person name="Beier S."/>
            <person name="Bleykasten C."/>
            <person name="Bode R."/>
            <person name="Casaregola S."/>
            <person name="Despons L."/>
            <person name="Fairhead C."/>
            <person name="Giersberg M."/>
            <person name="Gierski P."/>
            <person name="Hahnel U."/>
            <person name="Hartmann A."/>
            <person name="Jankowska D."/>
            <person name="Jubin C."/>
            <person name="Jung P."/>
            <person name="Lafontaine I."/>
            <person name="Leh-Louis V."/>
            <person name="Lemaire M."/>
            <person name="Marcet-Houben M."/>
            <person name="Mascher M."/>
            <person name="Morel G."/>
            <person name="Richard G.-F."/>
            <person name="Riechen J."/>
            <person name="Sacerdot C."/>
            <person name="Sarkar A."/>
            <person name="Savel G."/>
            <person name="Schacherer J."/>
            <person name="Sherman D."/>
            <person name="Straub M.-L."/>
            <person name="Stein N."/>
            <person name="Thierry A."/>
            <person name="Trautwein-Schult A."/>
            <person name="Westhof E."/>
            <person name="Worch S."/>
            <person name="Dujon B."/>
            <person name="Souciet J.-L."/>
            <person name="Wincker P."/>
            <person name="Scholz U."/>
            <person name="Neuveglise N."/>
        </authorList>
    </citation>
    <scope>NUCLEOTIDE SEQUENCE</scope>
    <source>
        <strain evidence="7">LS3</strain>
    </source>
</reference>
<dbReference type="Pfam" id="PF01793">
    <property type="entry name" value="Glyco_transf_15"/>
    <property type="match status" value="1"/>
</dbReference>
<proteinExistence type="inferred from homology"/>
<dbReference type="InterPro" id="IPR002685">
    <property type="entry name" value="Glyco_trans_15"/>
</dbReference>
<gene>
    <name evidence="7" type="ORF">GNLVRS02_ARAD1D04862g</name>
</gene>
<evidence type="ECO:0000256" key="3">
    <source>
        <dbReference type="ARBA" id="ARBA00022676"/>
    </source>
</evidence>
<dbReference type="SUPFAM" id="SSF53448">
    <property type="entry name" value="Nucleotide-diphospho-sugar transferases"/>
    <property type="match status" value="1"/>
</dbReference>
<dbReference type="GO" id="GO:0000026">
    <property type="term" value="F:alpha-1,2-mannosyltransferase activity"/>
    <property type="evidence" value="ECO:0007669"/>
    <property type="project" value="TreeGrafter"/>
</dbReference>
<keyword evidence="6" id="KW-1133">Transmembrane helix</keyword>
<dbReference type="InterPro" id="IPR029044">
    <property type="entry name" value="Nucleotide-diphossugar_trans"/>
</dbReference>
<accession>A0A060TE44</accession>
<reference evidence="7" key="1">
    <citation type="submission" date="2014-02" db="EMBL/GenBank/DDBJ databases">
        <authorList>
            <person name="Genoscope - CEA"/>
        </authorList>
    </citation>
    <scope>NUCLEOTIDE SEQUENCE</scope>
    <source>
        <strain evidence="7">LS3</strain>
    </source>
</reference>
<keyword evidence="4" id="KW-0808">Transferase</keyword>
<dbReference type="EMBL" id="HG937694">
    <property type="protein sequence ID" value="CDP37147.1"/>
    <property type="molecule type" value="Genomic_DNA"/>
</dbReference>
<organism evidence="7">
    <name type="scientific">Blastobotrys adeninivorans</name>
    <name type="common">Yeast</name>
    <name type="synonym">Arxula adeninivorans</name>
    <dbReference type="NCBI Taxonomy" id="409370"/>
    <lineage>
        <taxon>Eukaryota</taxon>
        <taxon>Fungi</taxon>
        <taxon>Dikarya</taxon>
        <taxon>Ascomycota</taxon>
        <taxon>Saccharomycotina</taxon>
        <taxon>Dipodascomycetes</taxon>
        <taxon>Dipodascales</taxon>
        <taxon>Trichomonascaceae</taxon>
        <taxon>Blastobotrys</taxon>
    </lineage>
</organism>